<feature type="transmembrane region" description="Helical" evidence="1">
    <location>
        <begin position="380"/>
        <end position="402"/>
    </location>
</feature>
<dbReference type="Pfam" id="PF04389">
    <property type="entry name" value="Peptidase_M28"/>
    <property type="match status" value="1"/>
</dbReference>
<evidence type="ECO:0000259" key="2">
    <source>
        <dbReference type="Pfam" id="PF04389"/>
    </source>
</evidence>
<dbReference type="GO" id="GO:0006508">
    <property type="term" value="P:proteolysis"/>
    <property type="evidence" value="ECO:0007669"/>
    <property type="project" value="InterPro"/>
</dbReference>
<dbReference type="EMBL" id="CP001814">
    <property type="protein sequence ID" value="ACZ87329.1"/>
    <property type="molecule type" value="Genomic_DNA"/>
</dbReference>
<dbReference type="GO" id="GO:0008235">
    <property type="term" value="F:metalloexopeptidase activity"/>
    <property type="evidence" value="ECO:0007669"/>
    <property type="project" value="InterPro"/>
</dbReference>
<keyword evidence="3" id="KW-0645">Protease</keyword>
<keyword evidence="1" id="KW-1133">Transmembrane helix</keyword>
<name>D2B1M7_STRRD</name>
<feature type="transmembrane region" description="Helical" evidence="1">
    <location>
        <begin position="532"/>
        <end position="556"/>
    </location>
</feature>
<evidence type="ECO:0000256" key="1">
    <source>
        <dbReference type="SAM" id="Phobius"/>
    </source>
</evidence>
<dbReference type="SUPFAM" id="SSF53187">
    <property type="entry name" value="Zn-dependent exopeptidases"/>
    <property type="match status" value="1"/>
</dbReference>
<dbReference type="STRING" id="479432.Sros_4460"/>
<feature type="transmembrane region" description="Helical" evidence="1">
    <location>
        <begin position="506"/>
        <end position="526"/>
    </location>
</feature>
<feature type="transmembrane region" description="Helical" evidence="1">
    <location>
        <begin position="451"/>
        <end position="472"/>
    </location>
</feature>
<feature type="transmembrane region" description="Helical" evidence="1">
    <location>
        <begin position="568"/>
        <end position="589"/>
    </location>
</feature>
<evidence type="ECO:0000313" key="4">
    <source>
        <dbReference type="Proteomes" id="UP000002029"/>
    </source>
</evidence>
<keyword evidence="3" id="KW-0031">Aminopeptidase</keyword>
<sequence length="794" mass="82523">MGLIPSAGRSDVPFLTMIGKMFDVPRRLPAGMAALLALAVVIVFSAMTGSTMQPLPASAPGGEFSAGRALVHLKEFAAEPRPVGSRASHRARDYLAGQLRAAGLQVEIQRSVGARSAAGLATFGQVDNIVGRLPGTDPTGTVLIAAHYDSAAMGPGASDDGAAVAAMIETIRALRAGAGLRNDIVLLMSDGEEDGVLGAEAFVRQHPLGRKGGVLLNWEARGVSGPSLMFETSRNNARLVETFVNAVPAPRGDSSMVELYRLLPNNTDFTPLTKAGFTGMNFAYIERSSLYHTAGDSIANLNHGSLQHHGTNMLALARSLGDADLQTLSSEHDVTYFRALGGMITYSGLFVWPLAGLAVLAVAGLALLARVRRLLSLPRLLWAVVSAVVPLVVSVVLAQGLWELLVAWRPAYDLMGGLVHSPLPFQAAIAVLSALAVLGWYLTLRRRLGPAALSVGALAWLAGLGVLCARVAPGASFLFALPALLCALGWLAAVLLPVLAWVRLAVAMLGPVMAATLLPSLAGNVFDGMGLALGGVGALVLALFGLSVLPIVEVFLPEAGVAPSRAAVRAVPLAAVVLSAGLVGAGLWVDTFDAGRPQRTHLAYVMNADTRTAHWVSADADPARWTRRYVSGHDAAALPEGYARGTLRTGPAPVIAAGGPRVAVLAHTGDTLELHVTAGKGARSVMLRLDRPVTQVTAAAGRFGSVSVPVTGTRVGTWPAEIRFRGIPSRGVRLTVRMPEAERVRLTAIGETDGLSAVPGFVPRPSGLVAATREDGDLIAVTRGYTLTGGSPAP</sequence>
<keyword evidence="1" id="KW-0472">Membrane</keyword>
<dbReference type="PANTHER" id="PTHR12147">
    <property type="entry name" value="METALLOPEPTIDASE M28 FAMILY MEMBER"/>
    <property type="match status" value="1"/>
</dbReference>
<gene>
    <name evidence="3" type="ordered locus">Sros_4460</name>
</gene>
<feature type="domain" description="Peptidase M28" evidence="2">
    <location>
        <begin position="128"/>
        <end position="316"/>
    </location>
</feature>
<dbReference type="AlphaFoldDB" id="D2B1M7"/>
<dbReference type="HOGENOM" id="CLU_019249_1_0_11"/>
<organism evidence="3 4">
    <name type="scientific">Streptosporangium roseum (strain ATCC 12428 / DSM 43021 / JCM 3005 / KCTC 9067 / NCIMB 10171 / NRRL 2505 / NI 9100)</name>
    <dbReference type="NCBI Taxonomy" id="479432"/>
    <lineage>
        <taxon>Bacteria</taxon>
        <taxon>Bacillati</taxon>
        <taxon>Actinomycetota</taxon>
        <taxon>Actinomycetes</taxon>
        <taxon>Streptosporangiales</taxon>
        <taxon>Streptosporangiaceae</taxon>
        <taxon>Streptosporangium</taxon>
    </lineage>
</organism>
<feature type="transmembrane region" description="Helical" evidence="1">
    <location>
        <begin position="478"/>
        <end position="499"/>
    </location>
</feature>
<proteinExistence type="predicted"/>
<dbReference type="Gene3D" id="3.40.630.10">
    <property type="entry name" value="Zn peptidases"/>
    <property type="match status" value="1"/>
</dbReference>
<dbReference type="KEGG" id="sro:Sros_4460"/>
<keyword evidence="4" id="KW-1185">Reference proteome</keyword>
<dbReference type="InterPro" id="IPR045175">
    <property type="entry name" value="M28_fam"/>
</dbReference>
<reference evidence="3 4" key="1">
    <citation type="journal article" date="2010" name="Stand. Genomic Sci.">
        <title>Complete genome sequence of Streptosporangium roseum type strain (NI 9100).</title>
        <authorList>
            <person name="Nolan M."/>
            <person name="Sikorski J."/>
            <person name="Jando M."/>
            <person name="Lucas S."/>
            <person name="Lapidus A."/>
            <person name="Glavina Del Rio T."/>
            <person name="Chen F."/>
            <person name="Tice H."/>
            <person name="Pitluck S."/>
            <person name="Cheng J.F."/>
            <person name="Chertkov O."/>
            <person name="Sims D."/>
            <person name="Meincke L."/>
            <person name="Brettin T."/>
            <person name="Han C."/>
            <person name="Detter J.C."/>
            <person name="Bruce D."/>
            <person name="Goodwin L."/>
            <person name="Land M."/>
            <person name="Hauser L."/>
            <person name="Chang Y.J."/>
            <person name="Jeffries C.D."/>
            <person name="Ivanova N."/>
            <person name="Mavromatis K."/>
            <person name="Mikhailova N."/>
            <person name="Chen A."/>
            <person name="Palaniappan K."/>
            <person name="Chain P."/>
            <person name="Rohde M."/>
            <person name="Goker M."/>
            <person name="Bristow J."/>
            <person name="Eisen J.A."/>
            <person name="Markowitz V."/>
            <person name="Hugenholtz P."/>
            <person name="Kyrpides N.C."/>
            <person name="Klenk H.P."/>
        </authorList>
    </citation>
    <scope>NUCLEOTIDE SEQUENCE [LARGE SCALE GENOMIC DNA]</scope>
    <source>
        <strain evidence="4">ATCC 12428 / DSM 43021 / JCM 3005 / NI 9100</strain>
    </source>
</reference>
<feature type="transmembrane region" description="Helical" evidence="1">
    <location>
        <begin position="28"/>
        <end position="47"/>
    </location>
</feature>
<dbReference type="Proteomes" id="UP000002029">
    <property type="component" value="Chromosome"/>
</dbReference>
<accession>D2B1M7</accession>
<protein>
    <submittedName>
        <fullName evidence="3">Aminopeptidase</fullName>
    </submittedName>
</protein>
<dbReference type="GO" id="GO:0004177">
    <property type="term" value="F:aminopeptidase activity"/>
    <property type="evidence" value="ECO:0007669"/>
    <property type="project" value="UniProtKB-KW"/>
</dbReference>
<dbReference type="eggNOG" id="COG2234">
    <property type="taxonomic scope" value="Bacteria"/>
</dbReference>
<feature type="transmembrane region" description="Helical" evidence="1">
    <location>
        <begin position="422"/>
        <end position="444"/>
    </location>
</feature>
<keyword evidence="1" id="KW-0812">Transmembrane</keyword>
<dbReference type="PANTHER" id="PTHR12147:SF26">
    <property type="entry name" value="PEPTIDASE M28 DOMAIN-CONTAINING PROTEIN"/>
    <property type="match status" value="1"/>
</dbReference>
<dbReference type="InterPro" id="IPR007484">
    <property type="entry name" value="Peptidase_M28"/>
</dbReference>
<evidence type="ECO:0000313" key="3">
    <source>
        <dbReference type="EMBL" id="ACZ87329.1"/>
    </source>
</evidence>
<feature type="transmembrane region" description="Helical" evidence="1">
    <location>
        <begin position="349"/>
        <end position="368"/>
    </location>
</feature>
<keyword evidence="3" id="KW-0378">Hydrolase</keyword>